<dbReference type="Gene3D" id="3.40.120.10">
    <property type="entry name" value="Alpha-D-Glucose-1,6-Bisphosphate, subunit A, domain 3"/>
    <property type="match status" value="3"/>
</dbReference>
<dbReference type="Pfam" id="PF02879">
    <property type="entry name" value="PGM_PMM_II"/>
    <property type="match status" value="1"/>
</dbReference>
<dbReference type="EMBL" id="CP011112">
    <property type="protein sequence ID" value="AKU18823.1"/>
    <property type="molecule type" value="Genomic_DNA"/>
</dbReference>
<dbReference type="CDD" id="cd03089">
    <property type="entry name" value="PMM_PGM"/>
    <property type="match status" value="1"/>
</dbReference>
<evidence type="ECO:0000313" key="11">
    <source>
        <dbReference type="EMBL" id="AKU18823.1"/>
    </source>
</evidence>
<dbReference type="Gene3D" id="3.30.310.50">
    <property type="entry name" value="Alpha-D-phosphohexomutase, C-terminal domain"/>
    <property type="match status" value="1"/>
</dbReference>
<dbReference type="AlphaFoldDB" id="A0A0K1JQG0"/>
<gene>
    <name evidence="11" type="primary">manB</name>
    <name evidence="11" type="ORF">VV02_10730</name>
</gene>
<feature type="domain" description="Alpha-D-phosphohexomutase alpha/beta/alpha" evidence="8">
    <location>
        <begin position="11"/>
        <end position="134"/>
    </location>
</feature>
<dbReference type="InterPro" id="IPR005843">
    <property type="entry name" value="A-D-PHexomutase_C"/>
</dbReference>
<dbReference type="InterPro" id="IPR005845">
    <property type="entry name" value="A-D-PHexomutase_a/b/a-II"/>
</dbReference>
<dbReference type="GO" id="GO:0016868">
    <property type="term" value="F:intramolecular phosphotransferase activity"/>
    <property type="evidence" value="ECO:0007669"/>
    <property type="project" value="InterPro"/>
</dbReference>
<reference evidence="11 12" key="1">
    <citation type="submission" date="2015-03" db="EMBL/GenBank/DDBJ databases">
        <title>Luteipulveratus halotolerans sp. nov., a novel actinobacterium (Dermacoccaceae) from Sarawak, Malaysia.</title>
        <authorList>
            <person name="Juboi H."/>
            <person name="Basik A."/>
            <person name="Shamsul S.S."/>
            <person name="Arnold P."/>
            <person name="Schmitt E.K."/>
            <person name="Sanglier J.-J."/>
            <person name="Yeo T."/>
        </authorList>
    </citation>
    <scope>NUCLEOTIDE SEQUENCE [LARGE SCALE GENOMIC DNA]</scope>
    <source>
        <strain evidence="11 12">MN07-A0370</strain>
    </source>
</reference>
<evidence type="ECO:0000256" key="3">
    <source>
        <dbReference type="ARBA" id="ARBA00022553"/>
    </source>
</evidence>
<feature type="domain" description="Alpha-D-phosphohexomutase alpha/beta/alpha" evidence="9">
    <location>
        <begin position="163"/>
        <end position="263"/>
    </location>
</feature>
<evidence type="ECO:0000259" key="10">
    <source>
        <dbReference type="Pfam" id="PF02880"/>
    </source>
</evidence>
<dbReference type="PATRIC" id="fig|571913.6.peg.2188"/>
<dbReference type="InterPro" id="IPR016055">
    <property type="entry name" value="A-D-PHexomutase_a/b/a-I/II/III"/>
</dbReference>
<evidence type="ECO:0000313" key="12">
    <source>
        <dbReference type="Proteomes" id="UP000066480"/>
    </source>
</evidence>
<evidence type="ECO:0000256" key="6">
    <source>
        <dbReference type="ARBA" id="ARBA00023235"/>
    </source>
</evidence>
<protein>
    <submittedName>
        <fullName evidence="11">Phosphomannomutase</fullName>
    </submittedName>
</protein>
<dbReference type="SUPFAM" id="SSF55957">
    <property type="entry name" value="Phosphoglucomutase, C-terminal domain"/>
    <property type="match status" value="1"/>
</dbReference>
<evidence type="ECO:0000259" key="8">
    <source>
        <dbReference type="Pfam" id="PF02878"/>
    </source>
</evidence>
<dbReference type="PRINTS" id="PR00509">
    <property type="entry name" value="PGMPMM"/>
</dbReference>
<dbReference type="NCBIfam" id="NF007088">
    <property type="entry name" value="PRK09542.1"/>
    <property type="match status" value="1"/>
</dbReference>
<sequence>MNAPRLADFVKAYDVRGIVPDQVSPQVSRALGAAFAQVVAIPDGHRSIVIGRDMRPSSPELARAFAEGAAAHGLDVTLIGLCSTDGLYYASGVLDVPGAMFTASHNPARYNGIKMCRSGARPISQDTGLAEIRDLAQWTLDRGDVHDLGSTSPGQIVERDMLEDYADFLRNLVDVSGSRQLTVVVDAGNGMAGHTVPAVLKDLPLHVIPLYFELDGTFPNHEANPLEPANLVDLQAAVREHGADLGLAFDGDADRCFVVDERGEPVSPSAITALVAVREIDAQVAAGTPAGDIAVVYNLISSRAVPEIVAEHGARPVRTRVGHSLIKAEMAANNALFGGEHSAHYYFRDFWFADTGMLAALHVLAALGETDRPLSHVMADYSRYVASGEINSTVTDAAAATDRVRAWAIAQGDVIEDTLDGLTLTHATAPMWWLNLRASNTEPLLRLNVEATDDATMAMIRDGALALVRQEEGQT</sequence>
<comment type="similarity">
    <text evidence="2">Belongs to the phosphohexose mutase family.</text>
</comment>
<comment type="cofactor">
    <cofactor evidence="1">
        <name>Mg(2+)</name>
        <dbReference type="ChEBI" id="CHEBI:18420"/>
    </cofactor>
</comment>
<dbReference type="KEGG" id="lmoi:VV02_10730"/>
<dbReference type="OrthoDB" id="9803322at2"/>
<dbReference type="PANTHER" id="PTHR43771">
    <property type="entry name" value="PHOSPHOMANNOMUTASE"/>
    <property type="match status" value="1"/>
</dbReference>
<proteinExistence type="inferred from homology"/>
<dbReference type="Proteomes" id="UP000066480">
    <property type="component" value="Chromosome"/>
</dbReference>
<dbReference type="Pfam" id="PF02878">
    <property type="entry name" value="PGM_PMM_I"/>
    <property type="match status" value="1"/>
</dbReference>
<evidence type="ECO:0000256" key="4">
    <source>
        <dbReference type="ARBA" id="ARBA00022723"/>
    </source>
</evidence>
<dbReference type="GO" id="GO:0005975">
    <property type="term" value="P:carbohydrate metabolic process"/>
    <property type="evidence" value="ECO:0007669"/>
    <property type="project" value="InterPro"/>
</dbReference>
<evidence type="ECO:0000256" key="1">
    <source>
        <dbReference type="ARBA" id="ARBA00001946"/>
    </source>
</evidence>
<dbReference type="InterPro" id="IPR005846">
    <property type="entry name" value="A-D-PHexomutase_a/b/a-III"/>
</dbReference>
<keyword evidence="5" id="KW-0460">Magnesium</keyword>
<dbReference type="InterPro" id="IPR005841">
    <property type="entry name" value="Alpha-D-phosphohexomutase_SF"/>
</dbReference>
<evidence type="ECO:0000259" key="7">
    <source>
        <dbReference type="Pfam" id="PF00408"/>
    </source>
</evidence>
<evidence type="ECO:0000256" key="5">
    <source>
        <dbReference type="ARBA" id="ARBA00022842"/>
    </source>
</evidence>
<evidence type="ECO:0000259" key="9">
    <source>
        <dbReference type="Pfam" id="PF02879"/>
    </source>
</evidence>
<dbReference type="RefSeq" id="WP_052596829.1">
    <property type="nucleotide sequence ID" value="NZ_CP011112.1"/>
</dbReference>
<keyword evidence="12" id="KW-1185">Reference proteome</keyword>
<feature type="domain" description="Alpha-D-phosphohexomutase C-terminal" evidence="7">
    <location>
        <begin position="389"/>
        <end position="462"/>
    </location>
</feature>
<dbReference type="STRING" id="571913.VV02_10730"/>
<feature type="domain" description="Alpha-D-phosphohexomutase alpha/beta/alpha" evidence="10">
    <location>
        <begin position="280"/>
        <end position="384"/>
    </location>
</feature>
<accession>A0A0K1JQG0</accession>
<dbReference type="InterPro" id="IPR005844">
    <property type="entry name" value="A-D-PHexomutase_a/b/a-I"/>
</dbReference>
<dbReference type="GO" id="GO:0046872">
    <property type="term" value="F:metal ion binding"/>
    <property type="evidence" value="ECO:0007669"/>
    <property type="project" value="UniProtKB-KW"/>
</dbReference>
<dbReference type="InterPro" id="IPR036900">
    <property type="entry name" value="A-D-PHexomutase_C_sf"/>
</dbReference>
<dbReference type="Pfam" id="PF00408">
    <property type="entry name" value="PGM_PMM_IV"/>
    <property type="match status" value="1"/>
</dbReference>
<organism evidence="11 12">
    <name type="scientific">Luteipulveratus mongoliensis</name>
    <dbReference type="NCBI Taxonomy" id="571913"/>
    <lineage>
        <taxon>Bacteria</taxon>
        <taxon>Bacillati</taxon>
        <taxon>Actinomycetota</taxon>
        <taxon>Actinomycetes</taxon>
        <taxon>Micrococcales</taxon>
        <taxon>Dermacoccaceae</taxon>
        <taxon>Luteipulveratus</taxon>
    </lineage>
</organism>
<dbReference type="SUPFAM" id="SSF53738">
    <property type="entry name" value="Phosphoglucomutase, first 3 domains"/>
    <property type="match status" value="3"/>
</dbReference>
<evidence type="ECO:0000256" key="2">
    <source>
        <dbReference type="ARBA" id="ARBA00010231"/>
    </source>
</evidence>
<keyword evidence="3" id="KW-0597">Phosphoprotein</keyword>
<keyword evidence="6" id="KW-0413">Isomerase</keyword>
<dbReference type="PANTHER" id="PTHR43771:SF1">
    <property type="entry name" value="PHOSPHOMANNOMUTASE"/>
    <property type="match status" value="1"/>
</dbReference>
<name>A0A0K1JQG0_9MICO</name>
<keyword evidence="4" id="KW-0479">Metal-binding</keyword>
<dbReference type="Pfam" id="PF02880">
    <property type="entry name" value="PGM_PMM_III"/>
    <property type="match status" value="1"/>
</dbReference>